<dbReference type="PANTHER" id="PTHR30213">
    <property type="entry name" value="INNER MEMBRANE PROTEIN YHJD"/>
    <property type="match status" value="1"/>
</dbReference>
<dbReference type="AlphaFoldDB" id="A0A398BGK5"/>
<evidence type="ECO:0000256" key="3">
    <source>
        <dbReference type="ARBA" id="ARBA00022692"/>
    </source>
</evidence>
<keyword evidence="8" id="KW-1185">Reference proteome</keyword>
<keyword evidence="5 6" id="KW-0472">Membrane</keyword>
<dbReference type="PANTHER" id="PTHR30213:SF0">
    <property type="entry name" value="UPF0761 MEMBRANE PROTEIN YIHY"/>
    <property type="match status" value="1"/>
</dbReference>
<sequence length="273" mass="31020">MLRWSFFKTLLEKIKADDVSGLAAQLSYFFLLSLFPLLIVLFTLVAYLPYSEEEILRTVHTFAPEKSMELIEENLNEMMKGNGKLLSFGIFATLWSASNGLNAIIRAFNRAYDVTENRSFFIARGMSIILTLAMIFVFLVALLLPLFGKQIVFFLSIELGFSEEFIRVWNTLRWLISSVVLFLVFFMLYWIAPNKKLKCLSVLPGAIFATVGWVLVSLAFSFYVEKIGHYSTTYGSLGRIIVLMIWFYLSGIIIIIGGEINASVSEKKKPDCA</sequence>
<name>A0A398BGK5_9BACI</name>
<dbReference type="Proteomes" id="UP000266016">
    <property type="component" value="Unassembled WGS sequence"/>
</dbReference>
<feature type="transmembrane region" description="Helical" evidence="6">
    <location>
        <begin position="236"/>
        <end position="258"/>
    </location>
</feature>
<dbReference type="InterPro" id="IPR017039">
    <property type="entry name" value="Virul_fac_BrkB"/>
</dbReference>
<keyword evidence="3 6" id="KW-0812">Transmembrane</keyword>
<evidence type="ECO:0000256" key="4">
    <source>
        <dbReference type="ARBA" id="ARBA00022989"/>
    </source>
</evidence>
<keyword evidence="2" id="KW-1003">Cell membrane</keyword>
<evidence type="ECO:0000256" key="2">
    <source>
        <dbReference type="ARBA" id="ARBA00022475"/>
    </source>
</evidence>
<feature type="transmembrane region" description="Helical" evidence="6">
    <location>
        <begin position="172"/>
        <end position="192"/>
    </location>
</feature>
<protein>
    <submittedName>
        <fullName evidence="7">YihY/virulence factor BrkB family protein</fullName>
    </submittedName>
</protein>
<feature type="transmembrane region" description="Helical" evidence="6">
    <location>
        <begin position="199"/>
        <end position="224"/>
    </location>
</feature>
<feature type="transmembrane region" description="Helical" evidence="6">
    <location>
        <begin position="21"/>
        <end position="48"/>
    </location>
</feature>
<dbReference type="EMBL" id="QWVS01000003">
    <property type="protein sequence ID" value="RID88764.1"/>
    <property type="molecule type" value="Genomic_DNA"/>
</dbReference>
<feature type="transmembrane region" description="Helical" evidence="6">
    <location>
        <begin position="85"/>
        <end position="105"/>
    </location>
</feature>
<dbReference type="Pfam" id="PF03631">
    <property type="entry name" value="Virul_fac_BrkB"/>
    <property type="match status" value="1"/>
</dbReference>
<dbReference type="NCBIfam" id="TIGR00765">
    <property type="entry name" value="yihY_not_rbn"/>
    <property type="match status" value="1"/>
</dbReference>
<evidence type="ECO:0000256" key="5">
    <source>
        <dbReference type="ARBA" id="ARBA00023136"/>
    </source>
</evidence>
<comment type="caution">
    <text evidence="7">The sequence shown here is derived from an EMBL/GenBank/DDBJ whole genome shotgun (WGS) entry which is preliminary data.</text>
</comment>
<comment type="subcellular location">
    <subcellularLocation>
        <location evidence="1">Cell membrane</location>
        <topology evidence="1">Multi-pass membrane protein</topology>
    </subcellularLocation>
</comment>
<dbReference type="PIRSF" id="PIRSF035875">
    <property type="entry name" value="RNase_BN"/>
    <property type="match status" value="1"/>
</dbReference>
<proteinExistence type="predicted"/>
<keyword evidence="4 6" id="KW-1133">Transmembrane helix</keyword>
<evidence type="ECO:0000313" key="7">
    <source>
        <dbReference type="EMBL" id="RID88764.1"/>
    </source>
</evidence>
<accession>A0A398BGK5</accession>
<reference evidence="7 8" key="1">
    <citation type="submission" date="2018-08" db="EMBL/GenBank/DDBJ databases">
        <title>Bacillus jemisoniae sp. nov., Bacillus chryseoplanitiae sp. nov., Bacillus resnikiae sp. nov., and Bacillus frankliniae sp. nov., isolated from Viking spacecraft and associated surfaces.</title>
        <authorList>
            <person name="Seuylemezian A."/>
            <person name="Vaishampayan P."/>
        </authorList>
    </citation>
    <scope>NUCLEOTIDE SEQUENCE [LARGE SCALE GENOMIC DNA]</scope>
    <source>
        <strain evidence="7 8">MA001</strain>
    </source>
</reference>
<organism evidence="7 8">
    <name type="scientific">Peribacillus asahii</name>
    <dbReference type="NCBI Taxonomy" id="228899"/>
    <lineage>
        <taxon>Bacteria</taxon>
        <taxon>Bacillati</taxon>
        <taxon>Bacillota</taxon>
        <taxon>Bacilli</taxon>
        <taxon>Bacillales</taxon>
        <taxon>Bacillaceae</taxon>
        <taxon>Peribacillus</taxon>
    </lineage>
</organism>
<gene>
    <name evidence="7" type="ORF">D1953_02960</name>
</gene>
<evidence type="ECO:0000256" key="6">
    <source>
        <dbReference type="SAM" id="Phobius"/>
    </source>
</evidence>
<feature type="transmembrane region" description="Helical" evidence="6">
    <location>
        <begin position="126"/>
        <end position="152"/>
    </location>
</feature>
<evidence type="ECO:0000313" key="8">
    <source>
        <dbReference type="Proteomes" id="UP000266016"/>
    </source>
</evidence>
<dbReference type="GO" id="GO:0005886">
    <property type="term" value="C:plasma membrane"/>
    <property type="evidence" value="ECO:0007669"/>
    <property type="project" value="UniProtKB-SubCell"/>
</dbReference>
<evidence type="ECO:0000256" key="1">
    <source>
        <dbReference type="ARBA" id="ARBA00004651"/>
    </source>
</evidence>